<dbReference type="InterPro" id="IPR050177">
    <property type="entry name" value="Lipid_A_modif_metabolic_enz"/>
</dbReference>
<proteinExistence type="predicted"/>
<accession>A0A1G2KSA3</accession>
<dbReference type="InterPro" id="IPR001509">
    <property type="entry name" value="Epimerase_deHydtase"/>
</dbReference>
<dbReference type="Pfam" id="PF01370">
    <property type="entry name" value="Epimerase"/>
    <property type="match status" value="1"/>
</dbReference>
<dbReference type="InterPro" id="IPR036291">
    <property type="entry name" value="NAD(P)-bd_dom_sf"/>
</dbReference>
<evidence type="ECO:0000313" key="2">
    <source>
        <dbReference type="EMBL" id="OHA01289.1"/>
    </source>
</evidence>
<dbReference type="EMBL" id="MHQL01000066">
    <property type="protein sequence ID" value="OHA01289.1"/>
    <property type="molecule type" value="Genomic_DNA"/>
</dbReference>
<sequence length="285" mass="31787">MKKALIIGGSRFVGPLVMAELLKKNWDITVFNRGQASSSYPPPVRHIVGDRNRGFACLDHYDIVIDMCAYTGAQTERALQELSFDLFIHLGTAAAYQKSETFPLTEYSPLGPWPLWGAYNTGKVQCENALKKSGKPYASLRPVYILGKKNYIPRESFIYSLLKQGRPITIPGNGEACVQFVSADAVAATLALLAETKQEGVFNCAGDDYITLKGLVQEMAIIAGTEPFIRFNADADGDRFRQEEFPFANENFTCSNEKVKSVGASFMPLRTFLRHDYETYYKNNT</sequence>
<evidence type="ECO:0000313" key="3">
    <source>
        <dbReference type="Proteomes" id="UP000177811"/>
    </source>
</evidence>
<gene>
    <name evidence="2" type="ORF">A3C16_01970</name>
</gene>
<feature type="domain" description="NAD-dependent epimerase/dehydratase" evidence="1">
    <location>
        <begin position="79"/>
        <end position="204"/>
    </location>
</feature>
<dbReference type="SUPFAM" id="SSF51735">
    <property type="entry name" value="NAD(P)-binding Rossmann-fold domains"/>
    <property type="match status" value="1"/>
</dbReference>
<dbReference type="Gene3D" id="3.40.50.720">
    <property type="entry name" value="NAD(P)-binding Rossmann-like Domain"/>
    <property type="match status" value="1"/>
</dbReference>
<evidence type="ECO:0000259" key="1">
    <source>
        <dbReference type="Pfam" id="PF01370"/>
    </source>
</evidence>
<organism evidence="2 3">
    <name type="scientific">Candidatus Sungbacteria bacterium RIFCSPHIGHO2_02_FULL_51_29</name>
    <dbReference type="NCBI Taxonomy" id="1802273"/>
    <lineage>
        <taxon>Bacteria</taxon>
        <taxon>Candidatus Sungiibacteriota</taxon>
    </lineage>
</organism>
<name>A0A1G2KSA3_9BACT</name>
<dbReference type="AlphaFoldDB" id="A0A1G2KSA3"/>
<reference evidence="2 3" key="1">
    <citation type="journal article" date="2016" name="Nat. Commun.">
        <title>Thousands of microbial genomes shed light on interconnected biogeochemical processes in an aquifer system.</title>
        <authorList>
            <person name="Anantharaman K."/>
            <person name="Brown C.T."/>
            <person name="Hug L.A."/>
            <person name="Sharon I."/>
            <person name="Castelle C.J."/>
            <person name="Probst A.J."/>
            <person name="Thomas B.C."/>
            <person name="Singh A."/>
            <person name="Wilkins M.J."/>
            <person name="Karaoz U."/>
            <person name="Brodie E.L."/>
            <person name="Williams K.H."/>
            <person name="Hubbard S.S."/>
            <person name="Banfield J.F."/>
        </authorList>
    </citation>
    <scope>NUCLEOTIDE SEQUENCE [LARGE SCALE GENOMIC DNA]</scope>
</reference>
<dbReference type="Proteomes" id="UP000177811">
    <property type="component" value="Unassembled WGS sequence"/>
</dbReference>
<protein>
    <recommendedName>
        <fullName evidence="1">NAD-dependent epimerase/dehydratase domain-containing protein</fullName>
    </recommendedName>
</protein>
<dbReference type="PANTHER" id="PTHR43245">
    <property type="entry name" value="BIFUNCTIONAL POLYMYXIN RESISTANCE PROTEIN ARNA"/>
    <property type="match status" value="1"/>
</dbReference>
<comment type="caution">
    <text evidence="2">The sequence shown here is derived from an EMBL/GenBank/DDBJ whole genome shotgun (WGS) entry which is preliminary data.</text>
</comment>